<gene>
    <name evidence="2" type="ORF">E5L68_002730</name>
</gene>
<dbReference type="Proteomes" id="UP001517367">
    <property type="component" value="Unassembled WGS sequence"/>
</dbReference>
<dbReference type="InterPro" id="IPR043129">
    <property type="entry name" value="ATPase_NBD"/>
</dbReference>
<name>A0ABW9JD46_9SPHI</name>
<comment type="caution">
    <text evidence="2">The sequence shown here is derived from an EMBL/GenBank/DDBJ whole genome shotgun (WGS) entry which is preliminary data.</text>
</comment>
<keyword evidence="3" id="KW-1185">Reference proteome</keyword>
<accession>A0ABW9JD46</accession>
<sequence>MNNPHEDIVLGIDIGGSHISAALVDVSACVIKEESFTRERINSKGDTEEILNGWLQGILNCLKTTNQDGELKIAIAMPGPFDYKNGISLIEGLDKYEALYGINVKEYLSNQLNIPPTNILFRNDAEAFLAGEIKANNYSTATKTLGITLGTGLGSALSQNGITQDANFAVTPFGQTIAEEYLSTRWFVAKFLALTGLKVKDVKEMLLQNQYSKEVDLVFEEFTQSLTQFLSTIIEKEHFNTLIIGGNIAKTSDRFLAKLSASLQQKSDDLTIHLANLGEASAIIGASVLFSKQITTTQLS</sequence>
<reference evidence="2 3" key="1">
    <citation type="submission" date="2024-12" db="EMBL/GenBank/DDBJ databases">
        <authorList>
            <person name="Hu S."/>
        </authorList>
    </citation>
    <scope>NUCLEOTIDE SEQUENCE [LARGE SCALE GENOMIC DNA]</scope>
    <source>
        <strain evidence="2 3">P-25</strain>
    </source>
</reference>
<dbReference type="PANTHER" id="PTHR18964">
    <property type="entry name" value="ROK (REPRESSOR, ORF, KINASE) FAMILY"/>
    <property type="match status" value="1"/>
</dbReference>
<dbReference type="InterPro" id="IPR000600">
    <property type="entry name" value="ROK"/>
</dbReference>
<dbReference type="CDD" id="cd23763">
    <property type="entry name" value="ASKHA_ATPase_ROK"/>
    <property type="match status" value="1"/>
</dbReference>
<proteinExistence type="inferred from homology"/>
<evidence type="ECO:0000313" key="3">
    <source>
        <dbReference type="Proteomes" id="UP001517367"/>
    </source>
</evidence>
<dbReference type="SUPFAM" id="SSF53067">
    <property type="entry name" value="Actin-like ATPase domain"/>
    <property type="match status" value="1"/>
</dbReference>
<protein>
    <submittedName>
        <fullName evidence="2">ROK family protein</fullName>
    </submittedName>
</protein>
<dbReference type="EMBL" id="SRMP02000001">
    <property type="protein sequence ID" value="MFN0290287.1"/>
    <property type="molecule type" value="Genomic_DNA"/>
</dbReference>
<organism evidence="2 3">
    <name type="scientific">Pedobacter helvus</name>
    <dbReference type="NCBI Taxonomy" id="2563444"/>
    <lineage>
        <taxon>Bacteria</taxon>
        <taxon>Pseudomonadati</taxon>
        <taxon>Bacteroidota</taxon>
        <taxon>Sphingobacteriia</taxon>
        <taxon>Sphingobacteriales</taxon>
        <taxon>Sphingobacteriaceae</taxon>
        <taxon>Pedobacter</taxon>
    </lineage>
</organism>
<comment type="similarity">
    <text evidence="1">Belongs to the ROK (NagC/XylR) family.</text>
</comment>
<evidence type="ECO:0000313" key="2">
    <source>
        <dbReference type="EMBL" id="MFN0290287.1"/>
    </source>
</evidence>
<dbReference type="PANTHER" id="PTHR18964:SF149">
    <property type="entry name" value="BIFUNCTIONAL UDP-N-ACETYLGLUCOSAMINE 2-EPIMERASE_N-ACETYLMANNOSAMINE KINASE"/>
    <property type="match status" value="1"/>
</dbReference>
<evidence type="ECO:0000256" key="1">
    <source>
        <dbReference type="ARBA" id="ARBA00006479"/>
    </source>
</evidence>
<dbReference type="Gene3D" id="3.30.420.40">
    <property type="match status" value="2"/>
</dbReference>
<dbReference type="Pfam" id="PF00480">
    <property type="entry name" value="ROK"/>
    <property type="match status" value="1"/>
</dbReference>
<dbReference type="RefSeq" id="WP_138727871.1">
    <property type="nucleotide sequence ID" value="NZ_SRMP02000001.1"/>
</dbReference>